<feature type="transmembrane region" description="Helical" evidence="2">
    <location>
        <begin position="180"/>
        <end position="201"/>
    </location>
</feature>
<evidence type="ECO:0000256" key="2">
    <source>
        <dbReference type="SAM" id="Phobius"/>
    </source>
</evidence>
<dbReference type="PATRIC" id="fig|476652.3.peg.1641"/>
<dbReference type="AlphaFoldDB" id="A0A0J1FT86"/>
<name>A0A0J1FT86_9FIRM</name>
<comment type="caution">
    <text evidence="3">The sequence shown here is derived from an EMBL/GenBank/DDBJ whole genome shotgun (WGS) entry which is preliminary data.</text>
</comment>
<reference evidence="3 4" key="1">
    <citation type="submission" date="2015-06" db="EMBL/GenBank/DDBJ databases">
        <title>Draft genome of the moderately acidophilic sulfate reducer Candidatus Desulfosporosinus acididurans strain M1.</title>
        <authorList>
            <person name="Poehlein A."/>
            <person name="Petzsch P."/>
            <person name="Johnson B.D."/>
            <person name="Schloemann M."/>
            <person name="Daniel R."/>
            <person name="Muehling M."/>
        </authorList>
    </citation>
    <scope>NUCLEOTIDE SEQUENCE [LARGE SCALE GENOMIC DNA]</scope>
    <source>
        <strain evidence="3 4">M1</strain>
    </source>
</reference>
<keyword evidence="2" id="KW-1133">Transmembrane helix</keyword>
<evidence type="ECO:0000313" key="3">
    <source>
        <dbReference type="EMBL" id="KLU66188.1"/>
    </source>
</evidence>
<dbReference type="CDD" id="cd08168">
    <property type="entry name" value="Cytochrom_C3"/>
    <property type="match status" value="1"/>
</dbReference>
<keyword evidence="4" id="KW-1185">Reference proteome</keyword>
<dbReference type="InterPro" id="IPR036280">
    <property type="entry name" value="Multihaem_cyt_sf"/>
</dbReference>
<dbReference type="Gene3D" id="3.90.10.10">
    <property type="entry name" value="Cytochrome C3"/>
    <property type="match status" value="1"/>
</dbReference>
<dbReference type="EMBL" id="LDZY01000005">
    <property type="protein sequence ID" value="KLU66188.1"/>
    <property type="molecule type" value="Genomic_DNA"/>
</dbReference>
<keyword evidence="2" id="KW-0812">Transmembrane</keyword>
<dbReference type="Proteomes" id="UP000036356">
    <property type="component" value="Unassembled WGS sequence"/>
</dbReference>
<evidence type="ECO:0000313" key="4">
    <source>
        <dbReference type="Proteomes" id="UP000036356"/>
    </source>
</evidence>
<protein>
    <submittedName>
        <fullName evidence="3">Uncharacterized protein</fullName>
    </submittedName>
</protein>
<evidence type="ECO:0000256" key="1">
    <source>
        <dbReference type="SAM" id="MobiDB-lite"/>
    </source>
</evidence>
<keyword evidence="2" id="KW-0472">Membrane</keyword>
<dbReference type="SUPFAM" id="SSF48695">
    <property type="entry name" value="Multiheme cytochromes"/>
    <property type="match status" value="1"/>
</dbReference>
<feature type="region of interest" description="Disordered" evidence="1">
    <location>
        <begin position="124"/>
        <end position="162"/>
    </location>
</feature>
<gene>
    <name evidence="3" type="ORF">DEAC_c15870</name>
</gene>
<organism evidence="3 4">
    <name type="scientific">Desulfosporosinus acididurans</name>
    <dbReference type="NCBI Taxonomy" id="476652"/>
    <lineage>
        <taxon>Bacteria</taxon>
        <taxon>Bacillati</taxon>
        <taxon>Bacillota</taxon>
        <taxon>Clostridia</taxon>
        <taxon>Eubacteriales</taxon>
        <taxon>Desulfitobacteriaceae</taxon>
        <taxon>Desulfosporosinus</taxon>
    </lineage>
</organism>
<feature type="compositionally biased region" description="Low complexity" evidence="1">
    <location>
        <begin position="124"/>
        <end position="151"/>
    </location>
</feature>
<sequence length="302" mass="32268">MKRLKMSIIALILGIGGIVIFGFSGLSSPKDAQAACGASTSSCKTCHEVQGADPVSKKGDWHTQHSFGDFCQACHLGVATETDKTKAHAGIIANPLAQPDQSCVSCHPTDAPARVAKYGGSATTSNASVNSSKGSSSAAGTTSSAETGSVAPSPAATQVPPSSNPNFDVLDFNNNGKLSWLAWSIIAADILILLVLTILLWKWKKGLWPWAYLKGRQRNVPFNTLPPEVQDVFRQLLAGDIETVLLIKSILEDPNGRQTLHFLSQVPENILIHLQRMDEKELKQLISLVEAETEKNTGKGEA</sequence>
<accession>A0A0J1FT86</accession>
<proteinExistence type="predicted"/>
<dbReference type="RefSeq" id="WP_047809487.1">
    <property type="nucleotide sequence ID" value="NZ_LDZY01000005.1"/>
</dbReference>
<dbReference type="STRING" id="476652.DEAC_c15870"/>